<keyword evidence="5" id="KW-1185">Reference proteome</keyword>
<feature type="repeat" description="PPR" evidence="3">
    <location>
        <begin position="39"/>
        <end position="73"/>
    </location>
</feature>
<dbReference type="PANTHER" id="PTHR46128:SF358">
    <property type="entry name" value="TETRATRICOPEPTIDE REPEAT (TPR)-LIKE SUPERFAMILY PROTEIN"/>
    <property type="match status" value="1"/>
</dbReference>
<dbReference type="InterPro" id="IPR002885">
    <property type="entry name" value="PPR_rpt"/>
</dbReference>
<dbReference type="PROSITE" id="PS51375">
    <property type="entry name" value="PPR"/>
    <property type="match status" value="4"/>
</dbReference>
<feature type="repeat" description="PPR" evidence="3">
    <location>
        <begin position="4"/>
        <end position="38"/>
    </location>
</feature>
<keyword evidence="2" id="KW-0677">Repeat</keyword>
<dbReference type="NCBIfam" id="TIGR00756">
    <property type="entry name" value="PPR"/>
    <property type="match status" value="4"/>
</dbReference>
<evidence type="ECO:0000256" key="3">
    <source>
        <dbReference type="PROSITE-ProRule" id="PRU00708"/>
    </source>
</evidence>
<protein>
    <recommendedName>
        <fullName evidence="6">Pentatricopeptide repeat-containing protein</fullName>
    </recommendedName>
</protein>
<accession>A0AAV0YFW9</accession>
<dbReference type="AlphaFoldDB" id="A0AAV0YFW9"/>
<evidence type="ECO:0000313" key="4">
    <source>
        <dbReference type="EMBL" id="CAI8583689.1"/>
    </source>
</evidence>
<dbReference type="Proteomes" id="UP001157006">
    <property type="component" value="Unassembled WGS sequence"/>
</dbReference>
<reference evidence="4 5" key="1">
    <citation type="submission" date="2023-01" db="EMBL/GenBank/DDBJ databases">
        <authorList>
            <person name="Kreplak J."/>
        </authorList>
    </citation>
    <scope>NUCLEOTIDE SEQUENCE [LARGE SCALE GENOMIC DNA]</scope>
</reference>
<dbReference type="InterPro" id="IPR050872">
    <property type="entry name" value="PPR_P_subfamily"/>
</dbReference>
<gene>
    <name evidence="4" type="ORF">VFH_U038720</name>
</gene>
<dbReference type="InterPro" id="IPR011990">
    <property type="entry name" value="TPR-like_helical_dom_sf"/>
</dbReference>
<evidence type="ECO:0000313" key="5">
    <source>
        <dbReference type="Proteomes" id="UP001157006"/>
    </source>
</evidence>
<evidence type="ECO:0008006" key="6">
    <source>
        <dbReference type="Google" id="ProtNLM"/>
    </source>
</evidence>
<comment type="similarity">
    <text evidence="1">Belongs to the PPR family. P subfamily.</text>
</comment>
<evidence type="ECO:0000256" key="2">
    <source>
        <dbReference type="ARBA" id="ARBA00022737"/>
    </source>
</evidence>
<feature type="repeat" description="PPR" evidence="3">
    <location>
        <begin position="139"/>
        <end position="172"/>
    </location>
</feature>
<dbReference type="PANTHER" id="PTHR46128">
    <property type="entry name" value="MITOCHONDRIAL GROUP I INTRON SPLICING FACTOR CCM1"/>
    <property type="match status" value="1"/>
</dbReference>
<dbReference type="Gene3D" id="1.25.40.10">
    <property type="entry name" value="Tetratricopeptide repeat domain"/>
    <property type="match status" value="2"/>
</dbReference>
<name>A0AAV0YFW9_VICFA</name>
<dbReference type="Pfam" id="PF12854">
    <property type="entry name" value="PPR_1"/>
    <property type="match status" value="1"/>
</dbReference>
<dbReference type="EMBL" id="CATIWC010000925">
    <property type="protein sequence ID" value="CAI8583689.1"/>
    <property type="molecule type" value="Genomic_DNA"/>
</dbReference>
<comment type="caution">
    <text evidence="4">The sequence shown here is derived from an EMBL/GenBank/DDBJ whole genome shotgun (WGS) entry which is preliminary data.</text>
</comment>
<dbReference type="Pfam" id="PF13041">
    <property type="entry name" value="PPR_2"/>
    <property type="match status" value="2"/>
</dbReference>
<proteinExistence type="inferred from homology"/>
<evidence type="ECO:0000256" key="1">
    <source>
        <dbReference type="ARBA" id="ARBA00007626"/>
    </source>
</evidence>
<organism evidence="4 5">
    <name type="scientific">Vicia faba</name>
    <name type="common">Broad bean</name>
    <name type="synonym">Faba vulgaris</name>
    <dbReference type="NCBI Taxonomy" id="3906"/>
    <lineage>
        <taxon>Eukaryota</taxon>
        <taxon>Viridiplantae</taxon>
        <taxon>Streptophyta</taxon>
        <taxon>Embryophyta</taxon>
        <taxon>Tracheophyta</taxon>
        <taxon>Spermatophyta</taxon>
        <taxon>Magnoliopsida</taxon>
        <taxon>eudicotyledons</taxon>
        <taxon>Gunneridae</taxon>
        <taxon>Pentapetalae</taxon>
        <taxon>rosids</taxon>
        <taxon>fabids</taxon>
        <taxon>Fabales</taxon>
        <taxon>Fabaceae</taxon>
        <taxon>Papilionoideae</taxon>
        <taxon>50 kb inversion clade</taxon>
        <taxon>NPAAA clade</taxon>
        <taxon>Hologalegina</taxon>
        <taxon>IRL clade</taxon>
        <taxon>Fabeae</taxon>
        <taxon>Vicia</taxon>
    </lineage>
</organism>
<sequence length="172" mass="19305">MTPDTITYSSFIDGLCKSGRMSDVWDLIDEMHDRGQPADVIIYTSLMDALCKNHNLDEAIVLFRKIKDLGFQANVYMYTVLIAGLCSCGRLKDAQEVFKILLTNDYHVNVCIKGLCKEGLFDETLALLSKMEDNGCIPNVITYEIVIQAVLRKGKKNMAVRLLCEMSARGLL</sequence>
<feature type="repeat" description="PPR" evidence="3">
    <location>
        <begin position="104"/>
        <end position="138"/>
    </location>
</feature>